<evidence type="ECO:0000259" key="1">
    <source>
        <dbReference type="Pfam" id="PF09828"/>
    </source>
</evidence>
<organism evidence="2">
    <name type="scientific">uncultured Rubrobacteraceae bacterium</name>
    <dbReference type="NCBI Taxonomy" id="349277"/>
    <lineage>
        <taxon>Bacteria</taxon>
        <taxon>Bacillati</taxon>
        <taxon>Actinomycetota</taxon>
        <taxon>Rubrobacteria</taxon>
        <taxon>Rubrobacterales</taxon>
        <taxon>Rubrobacteraceae</taxon>
        <taxon>environmental samples</taxon>
    </lineage>
</organism>
<feature type="domain" description="ChrB C-terminal" evidence="1">
    <location>
        <begin position="3"/>
        <end position="132"/>
    </location>
</feature>
<name>A0A6J4PWI2_9ACTN</name>
<proteinExistence type="predicted"/>
<dbReference type="InterPro" id="IPR018634">
    <property type="entry name" value="ChrB_C"/>
</dbReference>
<protein>
    <recommendedName>
        <fullName evidence="1">ChrB C-terminal domain-containing protein</fullName>
    </recommendedName>
</protein>
<dbReference type="EMBL" id="CADCUW010000352">
    <property type="protein sequence ID" value="CAA9426458.1"/>
    <property type="molecule type" value="Genomic_DNA"/>
</dbReference>
<evidence type="ECO:0000313" key="2">
    <source>
        <dbReference type="EMBL" id="CAA9426458.1"/>
    </source>
</evidence>
<dbReference type="AlphaFoldDB" id="A0A6J4PWI2"/>
<reference evidence="2" key="1">
    <citation type="submission" date="2020-02" db="EMBL/GenBank/DDBJ databases">
        <authorList>
            <person name="Meier V. D."/>
        </authorList>
    </citation>
    <scope>NUCLEOTIDE SEQUENCE</scope>
    <source>
        <strain evidence="2">AVDCRST_MAG01</strain>
    </source>
</reference>
<dbReference type="Pfam" id="PF09828">
    <property type="entry name" value="ChrB_C"/>
    <property type="match status" value="1"/>
</dbReference>
<gene>
    <name evidence="2" type="ORF">AVDCRST_MAG01-01-2609</name>
</gene>
<accession>A0A6J4PWI2</accession>
<sequence length="138" mass="15595">MLWATRRGCHVDRTACVWLIRRYLDEGAAFHFFGDPAEAPEEAELFDVAGARLSHRGDDCSFETFLKEYGLADAVLGEIAEIVHDADLMDEKYGRPESDGLDAIVRGMQLALPDDEALTQHTDRLYDGLYAFLRRETL</sequence>